<feature type="region of interest" description="Disordered" evidence="1">
    <location>
        <begin position="178"/>
        <end position="264"/>
    </location>
</feature>
<evidence type="ECO:0000313" key="4">
    <source>
        <dbReference type="Proteomes" id="UP001054252"/>
    </source>
</evidence>
<dbReference type="PANTHER" id="PTHR36339">
    <property type="entry name" value="F23A5.5"/>
    <property type="match status" value="1"/>
</dbReference>
<feature type="transmembrane region" description="Helical" evidence="2">
    <location>
        <begin position="89"/>
        <end position="108"/>
    </location>
</feature>
<gene>
    <name evidence="3" type="ORF">SLEP1_g52482</name>
</gene>
<name>A0AAV5M9U0_9ROSI</name>
<comment type="caution">
    <text evidence="3">The sequence shown here is derived from an EMBL/GenBank/DDBJ whole genome shotgun (WGS) entry which is preliminary data.</text>
</comment>
<sequence>MFCARNVWSRFSTHVRLHRSRLFCGITKNNSKNNSNGKAESNVSTYDESYRQLDNLNFVTAAKMLFTDPPKKKKFGSKSSSAGSSMFDFHLVQLFFACLPSLAVYLVAQYARYEIRRMEAELEQKKKQEEEENAKEAEQSATEEKEADSNPELSEVKVRLEKLEEAVKEIVVESRKEAAGNVTKNQQHGNESKRLAIGEPSDSKSKSEPSRSLEQDQLIKQKSTEQSPSLEQSEVRGSTPVSDASHEDQKGNNQKKGPTQDSKK</sequence>
<proteinExistence type="predicted"/>
<dbReference type="AlphaFoldDB" id="A0AAV5M9U0"/>
<protein>
    <submittedName>
        <fullName evidence="3">Uncharacterized protein</fullName>
    </submittedName>
</protein>
<dbReference type="EMBL" id="BPVZ01000194">
    <property type="protein sequence ID" value="GKV45397.1"/>
    <property type="molecule type" value="Genomic_DNA"/>
</dbReference>
<dbReference type="Proteomes" id="UP001054252">
    <property type="component" value="Unassembled WGS sequence"/>
</dbReference>
<feature type="compositionally biased region" description="Basic and acidic residues" evidence="1">
    <location>
        <begin position="190"/>
        <end position="223"/>
    </location>
</feature>
<feature type="region of interest" description="Disordered" evidence="1">
    <location>
        <begin position="125"/>
        <end position="155"/>
    </location>
</feature>
<keyword evidence="4" id="KW-1185">Reference proteome</keyword>
<feature type="compositionally biased region" description="Polar residues" evidence="1">
    <location>
        <begin position="224"/>
        <end position="242"/>
    </location>
</feature>
<feature type="compositionally biased region" description="Polar residues" evidence="1">
    <location>
        <begin position="251"/>
        <end position="264"/>
    </location>
</feature>
<reference evidence="3 4" key="1">
    <citation type="journal article" date="2021" name="Commun. Biol.">
        <title>The genome of Shorea leprosula (Dipterocarpaceae) highlights the ecological relevance of drought in aseasonal tropical rainforests.</title>
        <authorList>
            <person name="Ng K.K.S."/>
            <person name="Kobayashi M.J."/>
            <person name="Fawcett J.A."/>
            <person name="Hatakeyama M."/>
            <person name="Paape T."/>
            <person name="Ng C.H."/>
            <person name="Ang C.C."/>
            <person name="Tnah L.H."/>
            <person name="Lee C.T."/>
            <person name="Nishiyama T."/>
            <person name="Sese J."/>
            <person name="O'Brien M.J."/>
            <person name="Copetti D."/>
            <person name="Mohd Noor M.I."/>
            <person name="Ong R.C."/>
            <person name="Putra M."/>
            <person name="Sireger I.Z."/>
            <person name="Indrioko S."/>
            <person name="Kosugi Y."/>
            <person name="Izuno A."/>
            <person name="Isagi Y."/>
            <person name="Lee S.L."/>
            <person name="Shimizu K.K."/>
        </authorList>
    </citation>
    <scope>NUCLEOTIDE SEQUENCE [LARGE SCALE GENOMIC DNA]</scope>
    <source>
        <strain evidence="3">214</strain>
    </source>
</reference>
<evidence type="ECO:0000313" key="3">
    <source>
        <dbReference type="EMBL" id="GKV45397.1"/>
    </source>
</evidence>
<organism evidence="3 4">
    <name type="scientific">Rubroshorea leprosula</name>
    <dbReference type="NCBI Taxonomy" id="152421"/>
    <lineage>
        <taxon>Eukaryota</taxon>
        <taxon>Viridiplantae</taxon>
        <taxon>Streptophyta</taxon>
        <taxon>Embryophyta</taxon>
        <taxon>Tracheophyta</taxon>
        <taxon>Spermatophyta</taxon>
        <taxon>Magnoliopsida</taxon>
        <taxon>eudicotyledons</taxon>
        <taxon>Gunneridae</taxon>
        <taxon>Pentapetalae</taxon>
        <taxon>rosids</taxon>
        <taxon>malvids</taxon>
        <taxon>Malvales</taxon>
        <taxon>Dipterocarpaceae</taxon>
        <taxon>Rubroshorea</taxon>
    </lineage>
</organism>
<evidence type="ECO:0000256" key="2">
    <source>
        <dbReference type="SAM" id="Phobius"/>
    </source>
</evidence>
<keyword evidence="2" id="KW-0812">Transmembrane</keyword>
<dbReference type="PANTHER" id="PTHR36339:SF2">
    <property type="entry name" value="F23A5.5"/>
    <property type="match status" value="1"/>
</dbReference>
<accession>A0AAV5M9U0</accession>
<keyword evidence="2" id="KW-1133">Transmembrane helix</keyword>
<keyword evidence="2" id="KW-0472">Membrane</keyword>
<evidence type="ECO:0000256" key="1">
    <source>
        <dbReference type="SAM" id="MobiDB-lite"/>
    </source>
</evidence>